<name>A0A8S5SWV1_9CAUD</name>
<proteinExistence type="predicted"/>
<evidence type="ECO:0000313" key="1">
    <source>
        <dbReference type="EMBL" id="DAF55259.1"/>
    </source>
</evidence>
<accession>A0A8S5SWV1</accession>
<reference evidence="1" key="1">
    <citation type="journal article" date="2021" name="Proc. Natl. Acad. Sci. U.S.A.">
        <title>A Catalog of Tens of Thousands of Viruses from Human Metagenomes Reveals Hidden Associations with Chronic Diseases.</title>
        <authorList>
            <person name="Tisza M.J."/>
            <person name="Buck C.B."/>
        </authorList>
    </citation>
    <scope>NUCLEOTIDE SEQUENCE</scope>
    <source>
        <strain evidence="1">CtZHD14</strain>
    </source>
</reference>
<dbReference type="EMBL" id="BK032687">
    <property type="protein sequence ID" value="DAF55259.1"/>
    <property type="molecule type" value="Genomic_DNA"/>
</dbReference>
<protein>
    <submittedName>
        <fullName evidence="1">Uncharacterized protein</fullName>
    </submittedName>
</protein>
<sequence>MGIILWINCGKLYNLHNFVNKMWITSYFILSTIKNFYNRRSKPL</sequence>
<organism evidence="1">
    <name type="scientific">Siphoviridae sp. ctZHD14</name>
    <dbReference type="NCBI Taxonomy" id="2827891"/>
    <lineage>
        <taxon>Viruses</taxon>
        <taxon>Duplodnaviria</taxon>
        <taxon>Heunggongvirae</taxon>
        <taxon>Uroviricota</taxon>
        <taxon>Caudoviricetes</taxon>
    </lineage>
</organism>